<name>A0A076PT28_COMTE</name>
<gene>
    <name evidence="1" type="ORF">O987_18670</name>
</gene>
<organism evidence="1 2">
    <name type="scientific">Comamonas testosteroni TK102</name>
    <dbReference type="NCBI Taxonomy" id="1392005"/>
    <lineage>
        <taxon>Bacteria</taxon>
        <taxon>Pseudomonadati</taxon>
        <taxon>Pseudomonadota</taxon>
        <taxon>Betaproteobacteria</taxon>
        <taxon>Burkholderiales</taxon>
        <taxon>Comamonadaceae</taxon>
        <taxon>Comamonas</taxon>
    </lineage>
</organism>
<proteinExistence type="predicted"/>
<dbReference type="EMBL" id="CP006704">
    <property type="protein sequence ID" value="AIJ47841.1"/>
    <property type="molecule type" value="Genomic_DNA"/>
</dbReference>
<evidence type="ECO:0000313" key="1">
    <source>
        <dbReference type="EMBL" id="AIJ47841.1"/>
    </source>
</evidence>
<dbReference type="Proteomes" id="UP000028782">
    <property type="component" value="Chromosome"/>
</dbReference>
<sequence>MSHGGFAAGLTLGRAISHLQKHKKLARASFFVVSASAVLT</sequence>
<accession>A0A076PT28</accession>
<dbReference type="AlphaFoldDB" id="A0A076PT28"/>
<reference evidence="1 2" key="1">
    <citation type="journal article" date="2014" name="Genome Announc.">
        <title>Complete Genome Sequence of Polychlorinated Biphenyl Degrader Comamonas testosteroni TK102 (NBRC 109938).</title>
        <authorList>
            <person name="Fukuda K."/>
            <person name="Hosoyama A."/>
            <person name="Tsuchikane K."/>
            <person name="Ohji S."/>
            <person name="Yamazoe A."/>
            <person name="Fujita N."/>
            <person name="Shintani M."/>
            <person name="Kimbara K."/>
        </authorList>
    </citation>
    <scope>NUCLEOTIDE SEQUENCE [LARGE SCALE GENOMIC DNA]</scope>
    <source>
        <strain evidence="1">TK102</strain>
    </source>
</reference>
<evidence type="ECO:0000313" key="2">
    <source>
        <dbReference type="Proteomes" id="UP000028782"/>
    </source>
</evidence>
<protein>
    <submittedName>
        <fullName evidence="1">Uncharacterized protein</fullName>
    </submittedName>
</protein>
<dbReference type="HOGENOM" id="CLU_3288029_0_0_4"/>
<dbReference type="KEGG" id="ctes:O987_18670"/>